<evidence type="ECO:0000313" key="1">
    <source>
        <dbReference type="EMBL" id="SOC27210.1"/>
    </source>
</evidence>
<reference evidence="1 2" key="1">
    <citation type="submission" date="2017-08" db="EMBL/GenBank/DDBJ databases">
        <authorList>
            <person name="de Groot N.N."/>
        </authorList>
    </citation>
    <scope>NUCLEOTIDE SEQUENCE [LARGE SCALE GENOMIC DNA]</scope>
    <source>
        <strain evidence="1 2">USBA 78</strain>
    </source>
</reference>
<dbReference type="EMBL" id="OBMM01000005">
    <property type="protein sequence ID" value="SOC27210.1"/>
    <property type="molecule type" value="Genomic_DNA"/>
</dbReference>
<dbReference type="AlphaFoldDB" id="A0A285TTG1"/>
<proteinExistence type="predicted"/>
<dbReference type="RefSeq" id="WP_097052860.1">
    <property type="nucleotide sequence ID" value="NZ_OBMM01000005.1"/>
</dbReference>
<name>A0A285TTG1_9PROT</name>
<evidence type="ECO:0000313" key="2">
    <source>
        <dbReference type="Proteomes" id="UP000219068"/>
    </source>
</evidence>
<gene>
    <name evidence="1" type="ORF">SAMN05428964_105307</name>
</gene>
<accession>A0A285TTG1</accession>
<organism evidence="1 2">
    <name type="scientific">Thalassospira xiamenensis</name>
    <dbReference type="NCBI Taxonomy" id="220697"/>
    <lineage>
        <taxon>Bacteria</taxon>
        <taxon>Pseudomonadati</taxon>
        <taxon>Pseudomonadota</taxon>
        <taxon>Alphaproteobacteria</taxon>
        <taxon>Rhodospirillales</taxon>
        <taxon>Thalassospiraceae</taxon>
        <taxon>Thalassospira</taxon>
    </lineage>
</organism>
<protein>
    <submittedName>
        <fullName evidence="1">Uncharacterized protein</fullName>
    </submittedName>
</protein>
<dbReference type="Proteomes" id="UP000219068">
    <property type="component" value="Unassembled WGS sequence"/>
</dbReference>
<sequence>MPPITAFRPSGLFGKLAPKPVSAKVDPKVVSTPKPKSALGLFSGAKVAGGMAALDKELGVSSSQTSRPALPGTVEAQKIAHAPPPVGIEDFSDYIDWVTGGTMPDTPDIETAIEYWMQSPTSKP</sequence>